<dbReference type="Pfam" id="PF01399">
    <property type="entry name" value="PCI"/>
    <property type="match status" value="1"/>
</dbReference>
<feature type="domain" description="26S proteasome regulatory subunit RPN5 C-terminal" evidence="4">
    <location>
        <begin position="155"/>
        <end position="187"/>
    </location>
</feature>
<protein>
    <recommendedName>
        <fullName evidence="7">PCI domain-containing protein</fullName>
    </recommendedName>
</protein>
<dbReference type="InterPro" id="IPR040896">
    <property type="entry name" value="RPN5_C"/>
</dbReference>
<accession>X6N6U7</accession>
<reference evidence="5 6" key="1">
    <citation type="journal article" date="2013" name="Curr. Biol.">
        <title>The Genome of the Foraminiferan Reticulomyxa filosa.</title>
        <authorList>
            <person name="Glockner G."/>
            <person name="Hulsmann N."/>
            <person name="Schleicher M."/>
            <person name="Noegel A.A."/>
            <person name="Eichinger L."/>
            <person name="Gallinger C."/>
            <person name="Pawlowski J."/>
            <person name="Sierra R."/>
            <person name="Euteneuer U."/>
            <person name="Pillet L."/>
            <person name="Moustafa A."/>
            <person name="Platzer M."/>
            <person name="Groth M."/>
            <person name="Szafranski K."/>
            <person name="Schliwa M."/>
        </authorList>
    </citation>
    <scope>NUCLEOTIDE SEQUENCE [LARGE SCALE GENOMIC DNA]</scope>
</reference>
<dbReference type="OrthoDB" id="268763at2759"/>
<dbReference type="AlphaFoldDB" id="X6N6U7"/>
<evidence type="ECO:0008006" key="7">
    <source>
        <dbReference type="Google" id="ProtNLM"/>
    </source>
</evidence>
<dbReference type="Gene3D" id="1.10.10.10">
    <property type="entry name" value="Winged helix-like DNA-binding domain superfamily/Winged helix DNA-binding domain"/>
    <property type="match status" value="1"/>
</dbReference>
<comment type="caution">
    <text evidence="5">The sequence shown here is derived from an EMBL/GenBank/DDBJ whole genome shotgun (WGS) entry which is preliminary data.</text>
</comment>
<evidence type="ECO:0000256" key="1">
    <source>
        <dbReference type="ARBA" id="ARBA00006397"/>
    </source>
</evidence>
<dbReference type="Proteomes" id="UP000023152">
    <property type="component" value="Unassembled WGS sequence"/>
</dbReference>
<organism evidence="5 6">
    <name type="scientific">Reticulomyxa filosa</name>
    <dbReference type="NCBI Taxonomy" id="46433"/>
    <lineage>
        <taxon>Eukaryota</taxon>
        <taxon>Sar</taxon>
        <taxon>Rhizaria</taxon>
        <taxon>Retaria</taxon>
        <taxon>Foraminifera</taxon>
        <taxon>Monothalamids</taxon>
        <taxon>Reticulomyxidae</taxon>
        <taxon>Reticulomyxa</taxon>
    </lineage>
</organism>
<evidence type="ECO:0000313" key="5">
    <source>
        <dbReference type="EMBL" id="ETO21990.1"/>
    </source>
</evidence>
<dbReference type="GO" id="GO:0005737">
    <property type="term" value="C:cytoplasm"/>
    <property type="evidence" value="ECO:0007669"/>
    <property type="project" value="TreeGrafter"/>
</dbReference>
<dbReference type="PANTHER" id="PTHR10855">
    <property type="entry name" value="26S PROTEASOME NON-ATPASE REGULATORY SUBUNIT 12/COP9 SIGNALOSOME COMPLEX SUBUNIT 4"/>
    <property type="match status" value="1"/>
</dbReference>
<dbReference type="InterPro" id="IPR040134">
    <property type="entry name" value="PSMD12/CSN4"/>
</dbReference>
<sequence>MCVALANSVFALILAPFGNEQWDLLNKVIEAESKMLEQLPRITYVIYRELLRLLTTWELVSWPLLPEMSEYLQAFRFTGVKDENQSFGELLHDRVVQHNIRVVEKYYNQITTQRLAHFLGETEKYVSEMVNAGTIFARTDRLAGKIRFRKKETTNSVLNDWRSNIDKLLDLVDQTCHQIHKEMVIHSGKKDKNKTGK</sequence>
<dbReference type="InterPro" id="IPR036388">
    <property type="entry name" value="WH-like_DNA-bd_sf"/>
</dbReference>
<dbReference type="SUPFAM" id="SSF46785">
    <property type="entry name" value="Winged helix' DNA-binding domain"/>
    <property type="match status" value="1"/>
</dbReference>
<dbReference type="GO" id="GO:0008541">
    <property type="term" value="C:proteasome regulatory particle, lid subcomplex"/>
    <property type="evidence" value="ECO:0007669"/>
    <property type="project" value="TreeGrafter"/>
</dbReference>
<dbReference type="Pfam" id="PF18098">
    <property type="entry name" value="RPN5_C"/>
    <property type="match status" value="1"/>
</dbReference>
<name>X6N6U7_RETFI</name>
<comment type="similarity">
    <text evidence="1">Belongs to the proteasome subunit p55 family.</text>
</comment>
<keyword evidence="2" id="KW-0647">Proteasome</keyword>
<feature type="domain" description="PCI" evidence="3">
    <location>
        <begin position="88"/>
        <end position="150"/>
    </location>
</feature>
<dbReference type="PANTHER" id="PTHR10855:SF1">
    <property type="entry name" value="26S PROTEASOME NON-ATPASE REGULATORY SUBUNIT 12"/>
    <property type="match status" value="1"/>
</dbReference>
<dbReference type="InterPro" id="IPR036390">
    <property type="entry name" value="WH_DNA-bd_sf"/>
</dbReference>
<dbReference type="InterPro" id="IPR000717">
    <property type="entry name" value="PCI_dom"/>
</dbReference>
<evidence type="ECO:0000259" key="4">
    <source>
        <dbReference type="Pfam" id="PF18098"/>
    </source>
</evidence>
<dbReference type="EMBL" id="ASPP01011126">
    <property type="protein sequence ID" value="ETO21990.1"/>
    <property type="molecule type" value="Genomic_DNA"/>
</dbReference>
<evidence type="ECO:0000256" key="2">
    <source>
        <dbReference type="ARBA" id="ARBA00022942"/>
    </source>
</evidence>
<evidence type="ECO:0000259" key="3">
    <source>
        <dbReference type="Pfam" id="PF01399"/>
    </source>
</evidence>
<proteinExistence type="inferred from homology"/>
<keyword evidence="6" id="KW-1185">Reference proteome</keyword>
<evidence type="ECO:0000313" key="6">
    <source>
        <dbReference type="Proteomes" id="UP000023152"/>
    </source>
</evidence>
<gene>
    <name evidence="5" type="ORF">RFI_15212</name>
</gene>